<keyword evidence="10 19" id="KW-1133">Transmembrane helix</keyword>
<feature type="transmembrane region" description="Helical" evidence="19">
    <location>
        <begin position="97"/>
        <end position="122"/>
    </location>
</feature>
<sequence>MKNAFYQNVKFRKSIKYAINGLKLIVKNERNFRIILAFSVIVISFGLIFQISHFEWIAVFILISLVFVSESINSVIEAICDTVSLEFKVNIKYAKDVSAGAVLVSSLVSVIAGLIIFIPYIIDLLQLFIK</sequence>
<feature type="binding site" evidence="17">
    <location>
        <position position="29"/>
    </location>
    <ligand>
        <name>ATP</name>
        <dbReference type="ChEBI" id="CHEBI:30616"/>
    </ligand>
</feature>
<dbReference type="InterPro" id="IPR033717">
    <property type="entry name" value="UDPK"/>
</dbReference>
<reference evidence="20 21" key="1">
    <citation type="journal article" date="2020" name="Biotechnol. Biofuels">
        <title>New insights from the biogas microbiome by comprehensive genome-resolved metagenomics of nearly 1600 species originating from multiple anaerobic digesters.</title>
        <authorList>
            <person name="Campanaro S."/>
            <person name="Treu L."/>
            <person name="Rodriguez-R L.M."/>
            <person name="Kovalovszki A."/>
            <person name="Ziels R.M."/>
            <person name="Maus I."/>
            <person name="Zhu X."/>
            <person name="Kougias P.G."/>
            <person name="Basile A."/>
            <person name="Luo G."/>
            <person name="Schluter A."/>
            <person name="Konstantinidis K.T."/>
            <person name="Angelidaki I."/>
        </authorList>
    </citation>
    <scope>NUCLEOTIDE SEQUENCE [LARGE SCALE GENOMIC DNA]</scope>
    <source>
        <strain evidence="20">AS19jrsBPTG_9</strain>
    </source>
</reference>
<dbReference type="EMBL" id="JAAZIL010000010">
    <property type="protein sequence ID" value="NLZ24187.1"/>
    <property type="molecule type" value="Genomic_DNA"/>
</dbReference>
<evidence type="ECO:0000256" key="14">
    <source>
        <dbReference type="ARBA" id="ARBA00023264"/>
    </source>
</evidence>
<dbReference type="InterPro" id="IPR036945">
    <property type="entry name" value="DAGK_sf"/>
</dbReference>
<dbReference type="AlphaFoldDB" id="A0A847VCY5"/>
<keyword evidence="11" id="KW-0443">Lipid metabolism</keyword>
<evidence type="ECO:0000256" key="4">
    <source>
        <dbReference type="ARBA" id="ARBA00022516"/>
    </source>
</evidence>
<evidence type="ECO:0000256" key="18">
    <source>
        <dbReference type="PIRSR" id="PIRSR600829-4"/>
    </source>
</evidence>
<feature type="active site" description="Proton acceptor" evidence="15">
    <location>
        <position position="70"/>
    </location>
</feature>
<dbReference type="GO" id="GO:0046872">
    <property type="term" value="F:metal ion binding"/>
    <property type="evidence" value="ECO:0007669"/>
    <property type="project" value="UniProtKB-KW"/>
</dbReference>
<dbReference type="Gene3D" id="1.10.287.3610">
    <property type="match status" value="1"/>
</dbReference>
<comment type="similarity">
    <text evidence="2">Belongs to the bacterial diacylglycerol kinase family.</text>
</comment>
<dbReference type="Proteomes" id="UP000564033">
    <property type="component" value="Unassembled WGS sequence"/>
</dbReference>
<feature type="binding site" evidence="17">
    <location>
        <position position="77"/>
    </location>
    <ligand>
        <name>ATP</name>
        <dbReference type="ChEBI" id="CHEBI:30616"/>
    </ligand>
</feature>
<dbReference type="Pfam" id="PF01219">
    <property type="entry name" value="DAGK_prokar"/>
    <property type="match status" value="1"/>
</dbReference>
<evidence type="ECO:0000256" key="9">
    <source>
        <dbReference type="ARBA" id="ARBA00022840"/>
    </source>
</evidence>
<comment type="caution">
    <text evidence="20">The sequence shown here is derived from an EMBL/GenBank/DDBJ whole genome shotgun (WGS) entry which is preliminary data.</text>
</comment>
<keyword evidence="9 17" id="KW-0067">ATP-binding</keyword>
<keyword evidence="12 19" id="KW-0472">Membrane</keyword>
<gene>
    <name evidence="20" type="ORF">GX888_00340</name>
</gene>
<evidence type="ECO:0000256" key="16">
    <source>
        <dbReference type="PIRSR" id="PIRSR600829-2"/>
    </source>
</evidence>
<dbReference type="GO" id="GO:0016301">
    <property type="term" value="F:kinase activity"/>
    <property type="evidence" value="ECO:0007669"/>
    <property type="project" value="UniProtKB-KW"/>
</dbReference>
<keyword evidence="7 17" id="KW-0547">Nucleotide-binding</keyword>
<evidence type="ECO:0000256" key="13">
    <source>
        <dbReference type="ARBA" id="ARBA00023209"/>
    </source>
</evidence>
<evidence type="ECO:0000313" key="21">
    <source>
        <dbReference type="Proteomes" id="UP000564033"/>
    </source>
</evidence>
<evidence type="ECO:0000256" key="10">
    <source>
        <dbReference type="ARBA" id="ARBA00022989"/>
    </source>
</evidence>
<name>A0A847VCY5_9BACT</name>
<dbReference type="CDD" id="cd14265">
    <property type="entry name" value="UDPK_IM_like"/>
    <property type="match status" value="1"/>
</dbReference>
<evidence type="ECO:0000256" key="19">
    <source>
        <dbReference type="SAM" id="Phobius"/>
    </source>
</evidence>
<dbReference type="GO" id="GO:0005524">
    <property type="term" value="F:ATP binding"/>
    <property type="evidence" value="ECO:0007669"/>
    <property type="project" value="UniProtKB-KW"/>
</dbReference>
<feature type="binding site" evidence="18">
    <location>
        <position position="77"/>
    </location>
    <ligand>
        <name>a divalent metal cation</name>
        <dbReference type="ChEBI" id="CHEBI:60240"/>
    </ligand>
</feature>
<feature type="binding site" evidence="17">
    <location>
        <position position="17"/>
    </location>
    <ligand>
        <name>ATP</name>
        <dbReference type="ChEBI" id="CHEBI:30616"/>
    </ligand>
</feature>
<keyword evidence="4" id="KW-0444">Lipid biosynthesis</keyword>
<comment type="subcellular location">
    <subcellularLocation>
        <location evidence="1">Cell membrane</location>
        <topology evidence="1">Multi-pass membrane protein</topology>
    </subcellularLocation>
</comment>
<feature type="binding site" evidence="18">
    <location>
        <position position="29"/>
    </location>
    <ligand>
        <name>a divalent metal cation</name>
        <dbReference type="ChEBI" id="CHEBI:60240"/>
    </ligand>
</feature>
<keyword evidence="6 19" id="KW-0812">Transmembrane</keyword>
<protein>
    <submittedName>
        <fullName evidence="20">Diacylglycerol kinase family protein</fullName>
    </submittedName>
</protein>
<keyword evidence="3" id="KW-1003">Cell membrane</keyword>
<evidence type="ECO:0000256" key="8">
    <source>
        <dbReference type="ARBA" id="ARBA00022777"/>
    </source>
</evidence>
<keyword evidence="8 20" id="KW-0418">Kinase</keyword>
<keyword evidence="18" id="KW-0479">Metal-binding</keyword>
<keyword evidence="14" id="KW-1208">Phospholipid metabolism</keyword>
<accession>A0A847VCY5</accession>
<feature type="transmembrane region" description="Helical" evidence="19">
    <location>
        <begin position="32"/>
        <end position="51"/>
    </location>
</feature>
<evidence type="ECO:0000256" key="15">
    <source>
        <dbReference type="PIRSR" id="PIRSR600829-1"/>
    </source>
</evidence>
<dbReference type="GO" id="GO:0005886">
    <property type="term" value="C:plasma membrane"/>
    <property type="evidence" value="ECO:0007669"/>
    <property type="project" value="UniProtKB-SubCell"/>
</dbReference>
<evidence type="ECO:0000256" key="2">
    <source>
        <dbReference type="ARBA" id="ARBA00005967"/>
    </source>
</evidence>
<evidence type="ECO:0000256" key="3">
    <source>
        <dbReference type="ARBA" id="ARBA00022475"/>
    </source>
</evidence>
<evidence type="ECO:0000256" key="17">
    <source>
        <dbReference type="PIRSR" id="PIRSR600829-3"/>
    </source>
</evidence>
<feature type="transmembrane region" description="Helical" evidence="19">
    <location>
        <begin position="57"/>
        <end position="76"/>
    </location>
</feature>
<proteinExistence type="inferred from homology"/>
<evidence type="ECO:0000256" key="6">
    <source>
        <dbReference type="ARBA" id="ARBA00022692"/>
    </source>
</evidence>
<keyword evidence="18" id="KW-0460">Magnesium</keyword>
<organism evidence="20 21">
    <name type="scientific">Candidatus Dojkabacteria bacterium</name>
    <dbReference type="NCBI Taxonomy" id="2099670"/>
    <lineage>
        <taxon>Bacteria</taxon>
        <taxon>Candidatus Dojkabacteria</taxon>
    </lineage>
</organism>
<comment type="cofactor">
    <cofactor evidence="18">
        <name>Mg(2+)</name>
        <dbReference type="ChEBI" id="CHEBI:18420"/>
    </cofactor>
    <text evidence="18">Mn(2+), Zn(2+), Cd(2+) and Co(2+) support activity to lesser extents.</text>
</comment>
<keyword evidence="5" id="KW-0808">Transferase</keyword>
<dbReference type="PANTHER" id="PTHR34299:SF1">
    <property type="entry name" value="DIACYLGLYCEROL KINASE"/>
    <property type="match status" value="1"/>
</dbReference>
<evidence type="ECO:0000256" key="5">
    <source>
        <dbReference type="ARBA" id="ARBA00022679"/>
    </source>
</evidence>
<feature type="binding site" evidence="16">
    <location>
        <position position="70"/>
    </location>
    <ligand>
        <name>substrate</name>
    </ligand>
</feature>
<evidence type="ECO:0000256" key="7">
    <source>
        <dbReference type="ARBA" id="ARBA00022741"/>
    </source>
</evidence>
<evidence type="ECO:0000256" key="11">
    <source>
        <dbReference type="ARBA" id="ARBA00023098"/>
    </source>
</evidence>
<dbReference type="PANTHER" id="PTHR34299">
    <property type="entry name" value="DIACYLGLYCEROL KINASE"/>
    <property type="match status" value="1"/>
</dbReference>
<evidence type="ECO:0000256" key="12">
    <source>
        <dbReference type="ARBA" id="ARBA00023136"/>
    </source>
</evidence>
<evidence type="ECO:0000256" key="1">
    <source>
        <dbReference type="ARBA" id="ARBA00004651"/>
    </source>
</evidence>
<feature type="binding site" evidence="17">
    <location>
        <begin position="95"/>
        <end position="96"/>
    </location>
    <ligand>
        <name>ATP</name>
        <dbReference type="ChEBI" id="CHEBI:30616"/>
    </ligand>
</feature>
<dbReference type="InterPro" id="IPR000829">
    <property type="entry name" value="DAGK"/>
</dbReference>
<keyword evidence="13" id="KW-0594">Phospholipid biosynthesis</keyword>
<dbReference type="GO" id="GO:0008654">
    <property type="term" value="P:phospholipid biosynthetic process"/>
    <property type="evidence" value="ECO:0007669"/>
    <property type="project" value="UniProtKB-KW"/>
</dbReference>
<evidence type="ECO:0000313" key="20">
    <source>
        <dbReference type="EMBL" id="NLZ24187.1"/>
    </source>
</evidence>